<sequence length="240" mass="26682">MHIHFVIHESFEGPGAFETWIRNRDYTASYSRVHTHEPLPQSVEGIDLLVVLGGPQSASTTKEECPHFDAGAERALIVKCISAKKAVLGVCLGSQLLGEALGAKHERSPQKEIGTFPITLTAEGKASDKFAHFPHSLDVGHWHDDMPGLTKDAKVLAYSEACPRQIIEYGNLVYGFQCHMEFTKDVIELLIAHSEDELAESSGFRFVQRPDELRAGHYGTMNETLFVFLDKLVTAYQSQK</sequence>
<evidence type="ECO:0000313" key="3">
    <source>
        <dbReference type="Proteomes" id="UP001374803"/>
    </source>
</evidence>
<proteinExistence type="predicted"/>
<evidence type="ECO:0000313" key="2">
    <source>
        <dbReference type="EMBL" id="WXB01103.1"/>
    </source>
</evidence>
<dbReference type="Pfam" id="PF00117">
    <property type="entry name" value="GATase"/>
    <property type="match status" value="1"/>
</dbReference>
<dbReference type="InterPro" id="IPR044992">
    <property type="entry name" value="ChyE-like"/>
</dbReference>
<keyword evidence="3" id="KW-1185">Reference proteome</keyword>
<organism evidence="2 3">
    <name type="scientific">Pendulispora rubella</name>
    <dbReference type="NCBI Taxonomy" id="2741070"/>
    <lineage>
        <taxon>Bacteria</taxon>
        <taxon>Pseudomonadati</taxon>
        <taxon>Myxococcota</taxon>
        <taxon>Myxococcia</taxon>
        <taxon>Myxococcales</taxon>
        <taxon>Sorangiineae</taxon>
        <taxon>Pendulisporaceae</taxon>
        <taxon>Pendulispora</taxon>
    </lineage>
</organism>
<dbReference type="PANTHER" id="PTHR42695">
    <property type="entry name" value="GLUTAMINE AMIDOTRANSFERASE YLR126C-RELATED"/>
    <property type="match status" value="1"/>
</dbReference>
<dbReference type="NCBIfam" id="NF006098">
    <property type="entry name" value="PRK08250.1"/>
    <property type="match status" value="1"/>
</dbReference>
<dbReference type="PANTHER" id="PTHR42695:SF5">
    <property type="entry name" value="GLUTAMINE AMIDOTRANSFERASE YLR126C-RELATED"/>
    <property type="match status" value="1"/>
</dbReference>
<dbReference type="CDD" id="cd01741">
    <property type="entry name" value="GATase1_1"/>
    <property type="match status" value="1"/>
</dbReference>
<dbReference type="SUPFAM" id="SSF52317">
    <property type="entry name" value="Class I glutamine amidotransferase-like"/>
    <property type="match status" value="1"/>
</dbReference>
<gene>
    <name evidence="2" type="ORF">LVJ94_29810</name>
</gene>
<dbReference type="Proteomes" id="UP001374803">
    <property type="component" value="Chromosome"/>
</dbReference>
<name>A0ABZ2KR20_9BACT</name>
<accession>A0ABZ2KR20</accession>
<dbReference type="EMBL" id="CP089983">
    <property type="protein sequence ID" value="WXB01103.1"/>
    <property type="molecule type" value="Genomic_DNA"/>
</dbReference>
<evidence type="ECO:0000259" key="1">
    <source>
        <dbReference type="Pfam" id="PF00117"/>
    </source>
</evidence>
<dbReference type="InterPro" id="IPR017926">
    <property type="entry name" value="GATASE"/>
</dbReference>
<dbReference type="RefSeq" id="WP_394830711.1">
    <property type="nucleotide sequence ID" value="NZ_CP089929.1"/>
</dbReference>
<dbReference type="Gene3D" id="3.40.50.880">
    <property type="match status" value="1"/>
</dbReference>
<dbReference type="PROSITE" id="PS51273">
    <property type="entry name" value="GATASE_TYPE_1"/>
    <property type="match status" value="1"/>
</dbReference>
<feature type="domain" description="Glutamine amidotransferase" evidence="1">
    <location>
        <begin position="30"/>
        <end position="184"/>
    </location>
</feature>
<dbReference type="InterPro" id="IPR029062">
    <property type="entry name" value="Class_I_gatase-like"/>
</dbReference>
<protein>
    <recommendedName>
        <fullName evidence="1">Glutamine amidotransferase domain-containing protein</fullName>
    </recommendedName>
</protein>
<reference evidence="2" key="1">
    <citation type="submission" date="2021-12" db="EMBL/GenBank/DDBJ databases">
        <title>Discovery of the Pendulisporaceae a myxobacterial family with distinct sporulation behavior and unique specialized metabolism.</title>
        <authorList>
            <person name="Garcia R."/>
            <person name="Popoff A."/>
            <person name="Bader C.D."/>
            <person name="Loehr J."/>
            <person name="Walesch S."/>
            <person name="Walt C."/>
            <person name="Boldt J."/>
            <person name="Bunk B."/>
            <person name="Haeckl F.J.F.P.J."/>
            <person name="Gunesch A.P."/>
            <person name="Birkelbach J."/>
            <person name="Nuebel U."/>
            <person name="Pietschmann T."/>
            <person name="Bach T."/>
            <person name="Mueller R."/>
        </authorList>
    </citation>
    <scope>NUCLEOTIDE SEQUENCE</scope>
    <source>
        <strain evidence="2">MSr11367</strain>
    </source>
</reference>